<keyword evidence="3" id="KW-1003">Cell membrane</keyword>
<evidence type="ECO:0000256" key="7">
    <source>
        <dbReference type="ARBA" id="ARBA00023010"/>
    </source>
</evidence>
<dbReference type="EMBL" id="CAFBOS010000057">
    <property type="protein sequence ID" value="CAB4993116.1"/>
    <property type="molecule type" value="Genomic_DNA"/>
</dbReference>
<evidence type="ECO:0000256" key="10">
    <source>
        <dbReference type="SAM" id="Phobius"/>
    </source>
</evidence>
<dbReference type="GO" id="GO:0008320">
    <property type="term" value="F:protein transmembrane transporter activity"/>
    <property type="evidence" value="ECO:0007669"/>
    <property type="project" value="InterPro"/>
</dbReference>
<protein>
    <submittedName>
        <fullName evidence="11">Unannotated protein</fullName>
    </submittedName>
</protein>
<accession>A0A6J6V7H8</accession>
<evidence type="ECO:0000256" key="4">
    <source>
        <dbReference type="ARBA" id="ARBA00022692"/>
    </source>
</evidence>
<evidence type="ECO:0000256" key="6">
    <source>
        <dbReference type="ARBA" id="ARBA00022989"/>
    </source>
</evidence>
<dbReference type="Gene3D" id="1.20.5.1030">
    <property type="entry name" value="Preprotein translocase secy subunit"/>
    <property type="match status" value="1"/>
</dbReference>
<keyword evidence="8 10" id="KW-0472">Membrane</keyword>
<comment type="subcellular location">
    <subcellularLocation>
        <location evidence="1">Membrane</location>
    </subcellularLocation>
</comment>
<evidence type="ECO:0000256" key="2">
    <source>
        <dbReference type="ARBA" id="ARBA00022448"/>
    </source>
</evidence>
<name>A0A6J6V7H8_9ZZZZ</name>
<dbReference type="EMBL" id="CAEZYR010000150">
    <property type="protein sequence ID" value="CAB4766913.1"/>
    <property type="molecule type" value="Genomic_DNA"/>
</dbReference>
<dbReference type="Pfam" id="PF00584">
    <property type="entry name" value="SecE"/>
    <property type="match status" value="1"/>
</dbReference>
<evidence type="ECO:0000256" key="1">
    <source>
        <dbReference type="ARBA" id="ARBA00004370"/>
    </source>
</evidence>
<evidence type="ECO:0000313" key="14">
    <source>
        <dbReference type="EMBL" id="CAB4993116.1"/>
    </source>
</evidence>
<sequence length="99" mass="11364">MTLNREQRRMLQRQGEIDETGEPVRTRRAAPAQTTKDERTSATQFVKEVRGELKKVAWPTREETIRYTVIVFVTLVLLTAFVAGLDWVSSQAVLKLFKA</sequence>
<organism evidence="11">
    <name type="scientific">freshwater metagenome</name>
    <dbReference type="NCBI Taxonomy" id="449393"/>
    <lineage>
        <taxon>unclassified sequences</taxon>
        <taxon>metagenomes</taxon>
        <taxon>ecological metagenomes</taxon>
    </lineage>
</organism>
<evidence type="ECO:0000313" key="11">
    <source>
        <dbReference type="EMBL" id="CAB4766913.1"/>
    </source>
</evidence>
<keyword evidence="4 10" id="KW-0812">Transmembrane</keyword>
<dbReference type="AlphaFoldDB" id="A0A6J6V7H8"/>
<dbReference type="GO" id="GO:0006886">
    <property type="term" value="P:intracellular protein transport"/>
    <property type="evidence" value="ECO:0007669"/>
    <property type="project" value="InterPro"/>
</dbReference>
<keyword evidence="7" id="KW-0811">Translocation</keyword>
<evidence type="ECO:0000256" key="8">
    <source>
        <dbReference type="ARBA" id="ARBA00023136"/>
    </source>
</evidence>
<evidence type="ECO:0000256" key="5">
    <source>
        <dbReference type="ARBA" id="ARBA00022927"/>
    </source>
</evidence>
<dbReference type="InterPro" id="IPR038379">
    <property type="entry name" value="SecE_sf"/>
</dbReference>
<evidence type="ECO:0000313" key="12">
    <source>
        <dbReference type="EMBL" id="CAB4830350.1"/>
    </source>
</evidence>
<proteinExistence type="inferred from homology"/>
<dbReference type="NCBIfam" id="TIGR00964">
    <property type="entry name" value="secE_bact"/>
    <property type="match status" value="1"/>
</dbReference>
<dbReference type="PANTHER" id="PTHR33910">
    <property type="entry name" value="PROTEIN TRANSLOCASE SUBUNIT SECE"/>
    <property type="match status" value="1"/>
</dbReference>
<dbReference type="GO" id="GO:0005886">
    <property type="term" value="C:plasma membrane"/>
    <property type="evidence" value="ECO:0007669"/>
    <property type="project" value="TreeGrafter"/>
</dbReference>
<keyword evidence="5" id="KW-0653">Protein transport</keyword>
<dbReference type="GO" id="GO:0043952">
    <property type="term" value="P:protein transport by the Sec complex"/>
    <property type="evidence" value="ECO:0007669"/>
    <property type="project" value="TreeGrafter"/>
</dbReference>
<evidence type="ECO:0000256" key="3">
    <source>
        <dbReference type="ARBA" id="ARBA00022475"/>
    </source>
</evidence>
<feature type="region of interest" description="Disordered" evidence="9">
    <location>
        <begin position="1"/>
        <end position="41"/>
    </location>
</feature>
<feature type="transmembrane region" description="Helical" evidence="10">
    <location>
        <begin position="64"/>
        <end position="85"/>
    </location>
</feature>
<evidence type="ECO:0000313" key="13">
    <source>
        <dbReference type="EMBL" id="CAB4906321.1"/>
    </source>
</evidence>
<evidence type="ECO:0000256" key="9">
    <source>
        <dbReference type="SAM" id="MobiDB-lite"/>
    </source>
</evidence>
<keyword evidence="2" id="KW-0813">Transport</keyword>
<keyword evidence="6 10" id="KW-1133">Transmembrane helix</keyword>
<dbReference type="GO" id="GO:0006605">
    <property type="term" value="P:protein targeting"/>
    <property type="evidence" value="ECO:0007669"/>
    <property type="project" value="InterPro"/>
</dbReference>
<dbReference type="EMBL" id="CAFABA010000051">
    <property type="protein sequence ID" value="CAB4830350.1"/>
    <property type="molecule type" value="Genomic_DNA"/>
</dbReference>
<dbReference type="InterPro" id="IPR001901">
    <property type="entry name" value="Translocase_SecE/Sec61-g"/>
</dbReference>
<reference evidence="11" key="1">
    <citation type="submission" date="2020-05" db="EMBL/GenBank/DDBJ databases">
        <authorList>
            <person name="Chiriac C."/>
            <person name="Salcher M."/>
            <person name="Ghai R."/>
            <person name="Kavagutti S V."/>
        </authorList>
    </citation>
    <scope>NUCLEOTIDE SEQUENCE</scope>
</reference>
<dbReference type="InterPro" id="IPR005807">
    <property type="entry name" value="SecE_bac"/>
</dbReference>
<gene>
    <name evidence="11" type="ORF">UFOPK2754_02854</name>
    <name evidence="12" type="ORF">UFOPK3139_01397</name>
    <name evidence="13" type="ORF">UFOPK3543_01167</name>
    <name evidence="14" type="ORF">UFOPK3967_01139</name>
</gene>
<dbReference type="GO" id="GO:0009306">
    <property type="term" value="P:protein secretion"/>
    <property type="evidence" value="ECO:0007669"/>
    <property type="project" value="InterPro"/>
</dbReference>
<dbReference type="EMBL" id="CAFBMH010000034">
    <property type="protein sequence ID" value="CAB4906321.1"/>
    <property type="molecule type" value="Genomic_DNA"/>
</dbReference>
<dbReference type="PANTHER" id="PTHR33910:SF1">
    <property type="entry name" value="PROTEIN TRANSLOCASE SUBUNIT SECE"/>
    <property type="match status" value="1"/>
</dbReference>
<dbReference type="HAMAP" id="MF_00422">
    <property type="entry name" value="SecE"/>
    <property type="match status" value="1"/>
</dbReference>